<name>A0A921HNG4_9FIRM</name>
<proteinExistence type="predicted"/>
<comment type="caution">
    <text evidence="1">The sequence shown here is derived from an EMBL/GenBank/DDBJ whole genome shotgun (WGS) entry which is preliminary data.</text>
</comment>
<sequence length="224" mass="26883">MKKEQLEKVQAEVSAWAYLNQLSPVEKNFRLKMLMREEGDTFQIYSYENEDLKRSVMIYYHEETKEYKLMITIGLTQFCAIEYISADLAQLEKILRERFDNLLGDISSFNEDHMSIIIKEKKIMQWDYIDKLQQEICGFRLFINPREPVKVINGSYIIIDYCDFAAQSNFIIYYNVFRDEFFGEAKIHRIPEITYEFDSSELKDLRLKLEEKLENTLKQLRARI</sequence>
<dbReference type="EMBL" id="DYVR01000065">
    <property type="protein sequence ID" value="HJF84475.1"/>
    <property type="molecule type" value="Genomic_DNA"/>
</dbReference>
<organism evidence="1 2">
    <name type="scientific">Megamonas hypermegale</name>
    <dbReference type="NCBI Taxonomy" id="158847"/>
    <lineage>
        <taxon>Bacteria</taxon>
        <taxon>Bacillati</taxon>
        <taxon>Bacillota</taxon>
        <taxon>Negativicutes</taxon>
        <taxon>Selenomonadales</taxon>
        <taxon>Selenomonadaceae</taxon>
        <taxon>Megamonas</taxon>
    </lineage>
</organism>
<gene>
    <name evidence="1" type="ORF">K8V65_02275</name>
</gene>
<reference evidence="1" key="1">
    <citation type="journal article" date="2021" name="PeerJ">
        <title>Extensive microbial diversity within the chicken gut microbiome revealed by metagenomics and culture.</title>
        <authorList>
            <person name="Gilroy R."/>
            <person name="Ravi A."/>
            <person name="Getino M."/>
            <person name="Pursley I."/>
            <person name="Horton D.L."/>
            <person name="Alikhan N.F."/>
            <person name="Baker D."/>
            <person name="Gharbi K."/>
            <person name="Hall N."/>
            <person name="Watson M."/>
            <person name="Adriaenssens E.M."/>
            <person name="Foster-Nyarko E."/>
            <person name="Jarju S."/>
            <person name="Secka A."/>
            <person name="Antonio M."/>
            <person name="Oren A."/>
            <person name="Chaudhuri R.R."/>
            <person name="La Ragione R."/>
            <person name="Hildebrand F."/>
            <person name="Pallen M.J."/>
        </authorList>
    </citation>
    <scope>NUCLEOTIDE SEQUENCE</scope>
    <source>
        <strain evidence="1">7318</strain>
    </source>
</reference>
<dbReference type="AlphaFoldDB" id="A0A921HNG4"/>
<evidence type="ECO:0000313" key="1">
    <source>
        <dbReference type="EMBL" id="HJF84475.1"/>
    </source>
</evidence>
<reference evidence="1" key="2">
    <citation type="submission" date="2021-09" db="EMBL/GenBank/DDBJ databases">
        <authorList>
            <person name="Gilroy R."/>
        </authorList>
    </citation>
    <scope>NUCLEOTIDE SEQUENCE</scope>
    <source>
        <strain evidence="1">7318</strain>
    </source>
</reference>
<evidence type="ECO:0000313" key="2">
    <source>
        <dbReference type="Proteomes" id="UP000780768"/>
    </source>
</evidence>
<accession>A0A921HNG4</accession>
<dbReference type="Proteomes" id="UP000780768">
    <property type="component" value="Unassembled WGS sequence"/>
</dbReference>
<protein>
    <submittedName>
        <fullName evidence="1">Uncharacterized protein</fullName>
    </submittedName>
</protein>